<accession>A0A9P9JIJ9</accession>
<proteinExistence type="predicted"/>
<evidence type="ECO:0000313" key="2">
    <source>
        <dbReference type="Proteomes" id="UP000738349"/>
    </source>
</evidence>
<organism evidence="1 2">
    <name type="scientific">Dactylonectria macrodidyma</name>
    <dbReference type="NCBI Taxonomy" id="307937"/>
    <lineage>
        <taxon>Eukaryota</taxon>
        <taxon>Fungi</taxon>
        <taxon>Dikarya</taxon>
        <taxon>Ascomycota</taxon>
        <taxon>Pezizomycotina</taxon>
        <taxon>Sordariomycetes</taxon>
        <taxon>Hypocreomycetidae</taxon>
        <taxon>Hypocreales</taxon>
        <taxon>Nectriaceae</taxon>
        <taxon>Dactylonectria</taxon>
    </lineage>
</organism>
<sequence>MSIGVGNSLKAEHKRRQMCGICQCLKYGRETCEGCLELYAEGAIDHRTMYPKNFLDGNHDYGGLLLGLDGMFDGEDRLQV</sequence>
<evidence type="ECO:0000313" key="1">
    <source>
        <dbReference type="EMBL" id="KAH7175646.1"/>
    </source>
</evidence>
<keyword evidence="2" id="KW-1185">Reference proteome</keyword>
<name>A0A9P9JIJ9_9HYPO</name>
<gene>
    <name evidence="1" type="ORF">EDB81DRAFT_770513</name>
</gene>
<protein>
    <submittedName>
        <fullName evidence="1">Uncharacterized protein</fullName>
    </submittedName>
</protein>
<dbReference type="EMBL" id="JAGMUV010000001">
    <property type="protein sequence ID" value="KAH7175646.1"/>
    <property type="molecule type" value="Genomic_DNA"/>
</dbReference>
<dbReference type="Proteomes" id="UP000738349">
    <property type="component" value="Unassembled WGS sequence"/>
</dbReference>
<dbReference type="AlphaFoldDB" id="A0A9P9JIJ9"/>
<dbReference type="OrthoDB" id="5060046at2759"/>
<reference evidence="1" key="1">
    <citation type="journal article" date="2021" name="Nat. Commun.">
        <title>Genetic determinants of endophytism in the Arabidopsis root mycobiome.</title>
        <authorList>
            <person name="Mesny F."/>
            <person name="Miyauchi S."/>
            <person name="Thiergart T."/>
            <person name="Pickel B."/>
            <person name="Atanasova L."/>
            <person name="Karlsson M."/>
            <person name="Huettel B."/>
            <person name="Barry K.W."/>
            <person name="Haridas S."/>
            <person name="Chen C."/>
            <person name="Bauer D."/>
            <person name="Andreopoulos W."/>
            <person name="Pangilinan J."/>
            <person name="LaButti K."/>
            <person name="Riley R."/>
            <person name="Lipzen A."/>
            <person name="Clum A."/>
            <person name="Drula E."/>
            <person name="Henrissat B."/>
            <person name="Kohler A."/>
            <person name="Grigoriev I.V."/>
            <person name="Martin F.M."/>
            <person name="Hacquard S."/>
        </authorList>
    </citation>
    <scope>NUCLEOTIDE SEQUENCE</scope>
    <source>
        <strain evidence="1">MPI-CAGE-AT-0147</strain>
    </source>
</reference>
<comment type="caution">
    <text evidence="1">The sequence shown here is derived from an EMBL/GenBank/DDBJ whole genome shotgun (WGS) entry which is preliminary data.</text>
</comment>